<dbReference type="Pfam" id="PF25917">
    <property type="entry name" value="BSH_RND"/>
    <property type="match status" value="1"/>
</dbReference>
<dbReference type="Gene3D" id="2.40.30.170">
    <property type="match status" value="1"/>
</dbReference>
<evidence type="ECO:0000256" key="3">
    <source>
        <dbReference type="ARBA" id="ARBA00022989"/>
    </source>
</evidence>
<evidence type="ECO:0000313" key="9">
    <source>
        <dbReference type="EMBL" id="TCN73307.1"/>
    </source>
</evidence>
<proteinExistence type="predicted"/>
<organism evidence="9 10">
    <name type="scientific">Acetobacteroides hydrogenigenes</name>
    <dbReference type="NCBI Taxonomy" id="979970"/>
    <lineage>
        <taxon>Bacteria</taxon>
        <taxon>Pseudomonadati</taxon>
        <taxon>Bacteroidota</taxon>
        <taxon>Bacteroidia</taxon>
        <taxon>Bacteroidales</taxon>
        <taxon>Rikenellaceae</taxon>
        <taxon>Acetobacteroides</taxon>
    </lineage>
</organism>
<keyword evidence="3 6" id="KW-1133">Transmembrane helix</keyword>
<keyword evidence="10" id="KW-1185">Reference proteome</keyword>
<dbReference type="Proteomes" id="UP000294830">
    <property type="component" value="Unassembled WGS sequence"/>
</dbReference>
<dbReference type="InterPro" id="IPR058792">
    <property type="entry name" value="Beta-barrel_RND_2"/>
</dbReference>
<dbReference type="PANTHER" id="PTHR30386">
    <property type="entry name" value="MEMBRANE FUSION SUBUNIT OF EMRAB-TOLC MULTIDRUG EFFLUX PUMP"/>
    <property type="match status" value="1"/>
</dbReference>
<feature type="domain" description="Multidrug resistance protein MdtA-like barrel-sandwich hybrid" evidence="7">
    <location>
        <begin position="48"/>
        <end position="230"/>
    </location>
</feature>
<comment type="subcellular location">
    <subcellularLocation>
        <location evidence="1">Membrane</location>
        <topology evidence="1">Single-pass membrane protein</topology>
    </subcellularLocation>
</comment>
<sequence>MGNPKKKSKKVFIPLAAVVALAIGGAYYYYAEYSRYIKTDDAHVDSDNVAVSAKALGRIAKLYVDEQDSVKQGQLVAELDSTDLMAQKGQAEAMISQAQANQVQAEAKLAYDQENIKVLEVNLARAREDYDRAKQQIAGDVITKEQFGHIKKSYEAATAQLAAAKTQLSVSRSQIASANAAIGSANAQVGVIVSQLRNAKLYAPMDGVIAKRWLLAGDVAQPSQSIYTITNTSKLWVVLFIEESKLSGVHIGQAADFTLDTYPGVTFTGKVYAIGSNTAGQFSLIPANNASGNFTKVTQRVSVKVSIDGTRGEEPVSKYRILSGMSAVVKIIKD</sequence>
<dbReference type="SUPFAM" id="SSF111369">
    <property type="entry name" value="HlyD-like secretion proteins"/>
    <property type="match status" value="1"/>
</dbReference>
<dbReference type="Pfam" id="PF25954">
    <property type="entry name" value="Beta-barrel_RND_2"/>
    <property type="match status" value="1"/>
</dbReference>
<dbReference type="RefSeq" id="WP_131838077.1">
    <property type="nucleotide sequence ID" value="NZ_SLWB01000001.1"/>
</dbReference>
<dbReference type="AlphaFoldDB" id="A0A4R2EZB6"/>
<evidence type="ECO:0000313" key="10">
    <source>
        <dbReference type="Proteomes" id="UP000294830"/>
    </source>
</evidence>
<gene>
    <name evidence="9" type="ORF">CLV25_101532</name>
</gene>
<comment type="caution">
    <text evidence="9">The sequence shown here is derived from an EMBL/GenBank/DDBJ whole genome shotgun (WGS) entry which is preliminary data.</text>
</comment>
<keyword evidence="5" id="KW-0175">Coiled coil</keyword>
<keyword evidence="4 6" id="KW-0472">Membrane</keyword>
<evidence type="ECO:0000256" key="5">
    <source>
        <dbReference type="SAM" id="Coils"/>
    </source>
</evidence>
<evidence type="ECO:0000256" key="2">
    <source>
        <dbReference type="ARBA" id="ARBA00022692"/>
    </source>
</evidence>
<evidence type="ECO:0000256" key="1">
    <source>
        <dbReference type="ARBA" id="ARBA00004167"/>
    </source>
</evidence>
<dbReference type="InterPro" id="IPR050739">
    <property type="entry name" value="MFP"/>
</dbReference>
<dbReference type="Gene3D" id="2.40.50.100">
    <property type="match status" value="1"/>
</dbReference>
<dbReference type="EMBL" id="SLWB01000001">
    <property type="protein sequence ID" value="TCN73307.1"/>
    <property type="molecule type" value="Genomic_DNA"/>
</dbReference>
<feature type="domain" description="CusB-like beta-barrel" evidence="8">
    <location>
        <begin position="234"/>
        <end position="276"/>
    </location>
</feature>
<evidence type="ECO:0000259" key="8">
    <source>
        <dbReference type="Pfam" id="PF25954"/>
    </source>
</evidence>
<feature type="transmembrane region" description="Helical" evidence="6">
    <location>
        <begin position="12"/>
        <end position="30"/>
    </location>
</feature>
<accession>A0A4R2EZB6</accession>
<protein>
    <submittedName>
        <fullName evidence="9">Membrane fusion protein (Multidrug efflux system)</fullName>
    </submittedName>
</protein>
<evidence type="ECO:0000256" key="6">
    <source>
        <dbReference type="SAM" id="Phobius"/>
    </source>
</evidence>
<evidence type="ECO:0000259" key="7">
    <source>
        <dbReference type="Pfam" id="PF25917"/>
    </source>
</evidence>
<dbReference type="InterPro" id="IPR058625">
    <property type="entry name" value="MdtA-like_BSH"/>
</dbReference>
<dbReference type="GO" id="GO:0055085">
    <property type="term" value="P:transmembrane transport"/>
    <property type="evidence" value="ECO:0007669"/>
    <property type="project" value="InterPro"/>
</dbReference>
<dbReference type="OrthoDB" id="9811754at2"/>
<reference evidence="9 10" key="1">
    <citation type="submission" date="2019-03" db="EMBL/GenBank/DDBJ databases">
        <title>Genomic Encyclopedia of Archaeal and Bacterial Type Strains, Phase II (KMG-II): from individual species to whole genera.</title>
        <authorList>
            <person name="Goeker M."/>
        </authorList>
    </citation>
    <scope>NUCLEOTIDE SEQUENCE [LARGE SCALE GENOMIC DNA]</scope>
    <source>
        <strain evidence="9 10">RL-C</strain>
    </source>
</reference>
<dbReference type="Gene3D" id="1.10.287.470">
    <property type="entry name" value="Helix hairpin bin"/>
    <property type="match status" value="1"/>
</dbReference>
<feature type="coiled-coil region" evidence="5">
    <location>
        <begin position="88"/>
        <end position="136"/>
    </location>
</feature>
<name>A0A4R2EZB6_9BACT</name>
<dbReference type="GO" id="GO:0016020">
    <property type="term" value="C:membrane"/>
    <property type="evidence" value="ECO:0007669"/>
    <property type="project" value="UniProtKB-SubCell"/>
</dbReference>
<keyword evidence="2 6" id="KW-0812">Transmembrane</keyword>
<evidence type="ECO:0000256" key="4">
    <source>
        <dbReference type="ARBA" id="ARBA00023136"/>
    </source>
</evidence>
<dbReference type="PANTHER" id="PTHR30386:SF26">
    <property type="entry name" value="TRANSPORT PROTEIN COMB"/>
    <property type="match status" value="1"/>
</dbReference>